<dbReference type="EMBL" id="JAFREM010000010">
    <property type="protein sequence ID" value="MBO1305675.1"/>
    <property type="molecule type" value="Genomic_DNA"/>
</dbReference>
<reference evidence="5 6" key="1">
    <citation type="submission" date="2021-03" db="EMBL/GenBank/DDBJ databases">
        <title>Enterococcal diversity collection.</title>
        <authorList>
            <person name="Gilmore M.S."/>
            <person name="Schwartzman J."/>
            <person name="Van Tyne D."/>
            <person name="Martin M."/>
            <person name="Earl A.M."/>
            <person name="Manson A.L."/>
            <person name="Straub T."/>
            <person name="Salamzade R."/>
            <person name="Saavedra J."/>
            <person name="Lebreton F."/>
            <person name="Prichula J."/>
            <person name="Schaufler K."/>
            <person name="Gaca A."/>
            <person name="Sgardioli B."/>
            <person name="Wagenaar J."/>
            <person name="Strong T."/>
        </authorList>
    </citation>
    <scope>NUCLEOTIDE SEQUENCE [LARGE SCALE GENOMIC DNA]</scope>
    <source>
        <strain evidence="5 6">669A</strain>
    </source>
</reference>
<organism evidence="5 6">
    <name type="scientific">Candidatus Enterococcus moelleringii</name>
    <dbReference type="NCBI Taxonomy" id="2815325"/>
    <lineage>
        <taxon>Bacteria</taxon>
        <taxon>Bacillati</taxon>
        <taxon>Bacillota</taxon>
        <taxon>Bacilli</taxon>
        <taxon>Lactobacillales</taxon>
        <taxon>Enterococcaceae</taxon>
        <taxon>Enterococcus</taxon>
    </lineage>
</organism>
<keyword evidence="1" id="KW-0805">Transcription regulation</keyword>
<dbReference type="RefSeq" id="WP_207672615.1">
    <property type="nucleotide sequence ID" value="NZ_JAFREM010000010.1"/>
</dbReference>
<sequence length="283" mass="33004">MNSIQTTFNLDNEPQLDTFLKDFSFAANVELIVVKSHPHSSKSPICYNKEGEARTLDSDSYPQQYSAVQTIVERLADCQQTCYLDNLPFTILELKFNERLAGYIFMIHDLTIPLKWLAIHETATDAFLLQQRQRLEKLTDFFVMSSKEALKDRNSPNCLTITRKKTNEKDHTLSNEVIYAQNYINEHLNHSLYLEDVAQQVYLSKYYFCKLFKKEVGMSFVNYLKLQRIQRAKELLAYSDLKIETISKEVGFSQPSYFCKIFKGLVSVSPAYYRKSFRKNKIA</sequence>
<keyword evidence="6" id="KW-1185">Reference proteome</keyword>
<evidence type="ECO:0000256" key="1">
    <source>
        <dbReference type="ARBA" id="ARBA00023015"/>
    </source>
</evidence>
<evidence type="ECO:0000313" key="5">
    <source>
        <dbReference type="EMBL" id="MBO1305675.1"/>
    </source>
</evidence>
<dbReference type="Pfam" id="PF12833">
    <property type="entry name" value="HTH_18"/>
    <property type="match status" value="1"/>
</dbReference>
<keyword evidence="2" id="KW-0238">DNA-binding</keyword>
<comment type="caution">
    <text evidence="5">The sequence shown here is derived from an EMBL/GenBank/DDBJ whole genome shotgun (WGS) entry which is preliminary data.</text>
</comment>
<dbReference type="PANTHER" id="PTHR43280">
    <property type="entry name" value="ARAC-FAMILY TRANSCRIPTIONAL REGULATOR"/>
    <property type="match status" value="1"/>
</dbReference>
<dbReference type="SMART" id="SM00342">
    <property type="entry name" value="HTH_ARAC"/>
    <property type="match status" value="1"/>
</dbReference>
<name>A0ABS3L7T9_9ENTE</name>
<dbReference type="PROSITE" id="PS01124">
    <property type="entry name" value="HTH_ARAC_FAMILY_2"/>
    <property type="match status" value="1"/>
</dbReference>
<keyword evidence="3" id="KW-0804">Transcription</keyword>
<gene>
    <name evidence="5" type="ORF">JZO70_05865</name>
</gene>
<evidence type="ECO:0000256" key="2">
    <source>
        <dbReference type="ARBA" id="ARBA00023125"/>
    </source>
</evidence>
<dbReference type="Gene3D" id="1.10.10.60">
    <property type="entry name" value="Homeodomain-like"/>
    <property type="match status" value="2"/>
</dbReference>
<evidence type="ECO:0000259" key="4">
    <source>
        <dbReference type="PROSITE" id="PS01124"/>
    </source>
</evidence>
<dbReference type="SUPFAM" id="SSF46689">
    <property type="entry name" value="Homeodomain-like"/>
    <property type="match status" value="2"/>
</dbReference>
<dbReference type="Proteomes" id="UP000664601">
    <property type="component" value="Unassembled WGS sequence"/>
</dbReference>
<feature type="domain" description="HTH araC/xylS-type" evidence="4">
    <location>
        <begin position="178"/>
        <end position="276"/>
    </location>
</feature>
<evidence type="ECO:0000313" key="6">
    <source>
        <dbReference type="Proteomes" id="UP000664601"/>
    </source>
</evidence>
<dbReference type="InterPro" id="IPR018060">
    <property type="entry name" value="HTH_AraC"/>
</dbReference>
<evidence type="ECO:0000256" key="3">
    <source>
        <dbReference type="ARBA" id="ARBA00023163"/>
    </source>
</evidence>
<accession>A0ABS3L7T9</accession>
<dbReference type="InterPro" id="IPR009057">
    <property type="entry name" value="Homeodomain-like_sf"/>
</dbReference>
<protein>
    <submittedName>
        <fullName evidence="5">Helix-turn-helix transcriptional regulator</fullName>
    </submittedName>
</protein>
<dbReference type="PANTHER" id="PTHR43280:SF10">
    <property type="entry name" value="REGULATORY PROTEIN POCR"/>
    <property type="match status" value="1"/>
</dbReference>
<proteinExistence type="predicted"/>